<organism evidence="1">
    <name type="scientific">marine metagenome</name>
    <dbReference type="NCBI Taxonomy" id="408172"/>
    <lineage>
        <taxon>unclassified sequences</taxon>
        <taxon>metagenomes</taxon>
        <taxon>ecological metagenomes</taxon>
    </lineage>
</organism>
<gene>
    <name evidence="1" type="ORF">METZ01_LOCUS166696</name>
</gene>
<name>A0A382BKK0_9ZZZZ</name>
<evidence type="ECO:0000313" key="1">
    <source>
        <dbReference type="EMBL" id="SVB13842.1"/>
    </source>
</evidence>
<accession>A0A382BKK0</accession>
<dbReference type="AlphaFoldDB" id="A0A382BKK0"/>
<proteinExistence type="predicted"/>
<dbReference type="EMBL" id="UINC01030061">
    <property type="protein sequence ID" value="SVB13842.1"/>
    <property type="molecule type" value="Genomic_DNA"/>
</dbReference>
<reference evidence="1" key="1">
    <citation type="submission" date="2018-05" db="EMBL/GenBank/DDBJ databases">
        <authorList>
            <person name="Lanie J.A."/>
            <person name="Ng W.-L."/>
            <person name="Kazmierczak K.M."/>
            <person name="Andrzejewski T.M."/>
            <person name="Davidsen T.M."/>
            <person name="Wayne K.J."/>
            <person name="Tettelin H."/>
            <person name="Glass J.I."/>
            <person name="Rusch D."/>
            <person name="Podicherti R."/>
            <person name="Tsui H.-C.T."/>
            <person name="Winkler M.E."/>
        </authorList>
    </citation>
    <scope>NUCLEOTIDE SEQUENCE</scope>
</reference>
<feature type="non-terminal residue" evidence="1">
    <location>
        <position position="41"/>
    </location>
</feature>
<protein>
    <submittedName>
        <fullName evidence="1">Uncharacterized protein</fullName>
    </submittedName>
</protein>
<sequence length="41" mass="4648">MTPLSIQSFCKTMLPLIHQKTDGTRILDDAATIVETDRWNS</sequence>